<feature type="region of interest" description="Disordered" evidence="1">
    <location>
        <begin position="34"/>
        <end position="64"/>
    </location>
</feature>
<name>A0A4R3NZR2_9HYPH</name>
<dbReference type="Proteomes" id="UP000295097">
    <property type="component" value="Unassembled WGS sequence"/>
</dbReference>
<feature type="compositionally biased region" description="Basic and acidic residues" evidence="1">
    <location>
        <begin position="50"/>
        <end position="64"/>
    </location>
</feature>
<proteinExistence type="predicted"/>
<evidence type="ECO:0000313" key="3">
    <source>
        <dbReference type="Proteomes" id="UP000295097"/>
    </source>
</evidence>
<evidence type="ECO:0000256" key="1">
    <source>
        <dbReference type="SAM" id="MobiDB-lite"/>
    </source>
</evidence>
<organism evidence="2 3">
    <name type="scientific">Martelella mediterranea</name>
    <dbReference type="NCBI Taxonomy" id="293089"/>
    <lineage>
        <taxon>Bacteria</taxon>
        <taxon>Pseudomonadati</taxon>
        <taxon>Pseudomonadota</taxon>
        <taxon>Alphaproteobacteria</taxon>
        <taxon>Hyphomicrobiales</taxon>
        <taxon>Aurantimonadaceae</taxon>
        <taxon>Martelella</taxon>
    </lineage>
</organism>
<dbReference type="EMBL" id="SMAR01000007">
    <property type="protein sequence ID" value="TCT41149.1"/>
    <property type="molecule type" value="Genomic_DNA"/>
</dbReference>
<comment type="caution">
    <text evidence="2">The sequence shown here is derived from an EMBL/GenBank/DDBJ whole genome shotgun (WGS) entry which is preliminary data.</text>
</comment>
<dbReference type="RefSeq" id="WP_132309911.1">
    <property type="nucleotide sequence ID" value="NZ_SMAR01000007.1"/>
</dbReference>
<dbReference type="AlphaFoldDB" id="A0A4R3NZR2"/>
<gene>
    <name evidence="2" type="ORF">EDC90_1007126</name>
</gene>
<keyword evidence="3" id="KW-1185">Reference proteome</keyword>
<accession>A0A4R3NZR2</accession>
<sequence>MRVKVGDKWFDAKEQPICIQYSDGEREQINSNRGSNRKYAQFPDGWGTPDDMRDWMADPSDQSR</sequence>
<evidence type="ECO:0000313" key="2">
    <source>
        <dbReference type="EMBL" id="TCT41149.1"/>
    </source>
</evidence>
<dbReference type="OrthoDB" id="8481942at2"/>
<protein>
    <submittedName>
        <fullName evidence="2">Uncharacterized protein</fullName>
    </submittedName>
</protein>
<reference evidence="2 3" key="1">
    <citation type="submission" date="2019-03" db="EMBL/GenBank/DDBJ databases">
        <title>Freshwater and sediment microbial communities from various areas in North America, analyzing microbe dynamics in response to fracking.</title>
        <authorList>
            <person name="Lamendella R."/>
        </authorList>
    </citation>
    <scope>NUCLEOTIDE SEQUENCE [LARGE SCALE GENOMIC DNA]</scope>
    <source>
        <strain evidence="2 3">175.2</strain>
    </source>
</reference>